<organism evidence="4 5">
    <name type="scientific">Portunus trituberculatus</name>
    <name type="common">Swimming crab</name>
    <name type="synonym">Neptunus trituberculatus</name>
    <dbReference type="NCBI Taxonomy" id="210409"/>
    <lineage>
        <taxon>Eukaryota</taxon>
        <taxon>Metazoa</taxon>
        <taxon>Ecdysozoa</taxon>
        <taxon>Arthropoda</taxon>
        <taxon>Crustacea</taxon>
        <taxon>Multicrustacea</taxon>
        <taxon>Malacostraca</taxon>
        <taxon>Eumalacostraca</taxon>
        <taxon>Eucarida</taxon>
        <taxon>Decapoda</taxon>
        <taxon>Pleocyemata</taxon>
        <taxon>Brachyura</taxon>
        <taxon>Eubrachyura</taxon>
        <taxon>Portunoidea</taxon>
        <taxon>Portunidae</taxon>
        <taxon>Portuninae</taxon>
        <taxon>Portunus</taxon>
    </lineage>
</organism>
<protein>
    <submittedName>
        <fullName evidence="4">Fanconi anemia group A</fullName>
    </submittedName>
</protein>
<dbReference type="InterPro" id="IPR003516">
    <property type="entry name" value="FANCA"/>
</dbReference>
<dbReference type="InterPro" id="IPR055386">
    <property type="entry name" value="FANCA_helical"/>
</dbReference>
<feature type="domain" description="Fanconi anaemia group A protein helical" evidence="3">
    <location>
        <begin position="469"/>
        <end position="549"/>
    </location>
</feature>
<evidence type="ECO:0000256" key="1">
    <source>
        <dbReference type="SAM" id="MobiDB-lite"/>
    </source>
</evidence>
<evidence type="ECO:0000259" key="3">
    <source>
        <dbReference type="Pfam" id="PF24781"/>
    </source>
</evidence>
<dbReference type="EMBL" id="VSRR010003950">
    <property type="protein sequence ID" value="MPC38012.1"/>
    <property type="molecule type" value="Genomic_DNA"/>
</dbReference>
<feature type="compositionally biased region" description="Basic and acidic residues" evidence="1">
    <location>
        <begin position="216"/>
        <end position="228"/>
    </location>
</feature>
<comment type="caution">
    <text evidence="4">The sequence shown here is derived from an EMBL/GenBank/DDBJ whole genome shotgun (WGS) entry which is preliminary data.</text>
</comment>
<sequence length="1311" mass="146909">MEYAEVKAALARVMSRTACLPSLIHESKDKITKDTIVEKIEAKAERLGVAPSTVAKDVLLSHLRSLMQKAAEGNDCLSELEELADIMQYLLQTKILAGTELEEHLLQEPSFFSLPLPAIWRMSRARVISLEQVIKRIHKKHDGMNSFLVTELLHLLLQPSGHSSRQTAGDVLALLVGLMYSASGSSNQEWQPLAKFAGEVLKSVTEGMLDVVLDSSEPKEKDMKEPHQRKTSSCKQQQQQQPQTMKIDEKDSPGANDTQPAKNINMYQLVLENPKVPQEALEGYFSAQLVQVLTHRPNIKLTKLVVGLGHEEAFNILELVLSNEEVNWGCVLTLVATALICHRATSTKLKELIERNIRRGCEELEREPMVVGFLFARHAGQEGLHVFPSYAHWFSSLFASESSSPAAHKQAFNFLTWCHMSRCTACVPTSQHTSSLPRILQSYSLLAKARLQELKDVSLGSTQRISSKTKAAEDVEAAVKHLSETGKIPSFLLEASIFKETYFRTSFLPALLAPRHLPEVPDARDKLIQLLHTRGKISSTMLKEYTEACEKEASDLLRGVFVDEEEDIVMEEPIAELAQILESLVTAHFNHCASDSNKAASEILPLLSKVSCKIEEMMKGLDAKFQGTSHIVLDTRMYDENLLAFQVVEHFFVTLERLLHPPDTEEGHSKGEVRPEWFSQLLSLLSSSVTVQRSLSVLLHRHLSLQDITKGQLRTDGIILYELSKIEGLFLPVVEASQPTQDPCPLTAHYLNSLPLDTSQNLHHACCILSTWLEWHLMCEGKAVSLPAQALQLYLCLAPRLPLLLNHSEGRGATAADCYNYLRGSGVPECSCLYFSDDFKNQDCKVPLGMWVQFELRAAWGSVPVEVRQTYLYTRLMEDVSLDQQLDKQSPEKPTTCHVVPLILVLIEEGLQQCNSRDLLMLVQTAGQLSGGRSTCLLEAWHKNLKTGFMENRRTLSFMSICHCLSPSLFLRAEKLLELSEILQMYVTTLQSATDCIQLSLCDVTFLCVALFTAADVPLVRSLQIELCLKPIRPAVVFHWDSLRNLFARHRDTVMKHECLKNLCSTFDEEIPQQILLLGAEEGGIRLLSLSLHRDTASVTTDIASYSSGKTSYLKWLLAYLGLQQVSSDVPYLLREGEKLSVNQLDRNVTLWSYKELIKVLQTKGITEIIRDILPAEEETHLGLRLVPVACIFVVMCVKEGNFENEDVTIVYEANLLDIILQCHSLICQTFDTQSNGGNKSSNSHCSKRSLSRQRWVPDLDYLSLVHHNIISYLAASSTSILGKIPKNTLVKCDPEIKAAIYSRLASKKKC</sequence>
<name>A0A5B7EUQ9_PORTR</name>
<dbReference type="GO" id="GO:0036297">
    <property type="term" value="P:interstrand cross-link repair"/>
    <property type="evidence" value="ECO:0007669"/>
    <property type="project" value="InterPro"/>
</dbReference>
<dbReference type="InterPro" id="IPR031729">
    <property type="entry name" value="Fanconi_A_N"/>
</dbReference>
<feature type="region of interest" description="Disordered" evidence="1">
    <location>
        <begin position="214"/>
        <end position="261"/>
    </location>
</feature>
<dbReference type="PANTHER" id="PTHR12047:SF2">
    <property type="entry name" value="FANCONI ANEMIA GROUP A PROTEIN"/>
    <property type="match status" value="1"/>
</dbReference>
<evidence type="ECO:0000313" key="5">
    <source>
        <dbReference type="Proteomes" id="UP000324222"/>
    </source>
</evidence>
<evidence type="ECO:0000259" key="2">
    <source>
        <dbReference type="Pfam" id="PF15865"/>
    </source>
</evidence>
<dbReference type="OrthoDB" id="6348874at2759"/>
<keyword evidence="5" id="KW-1185">Reference proteome</keyword>
<evidence type="ECO:0000313" key="4">
    <source>
        <dbReference type="EMBL" id="MPC38012.1"/>
    </source>
</evidence>
<dbReference type="PANTHER" id="PTHR12047">
    <property type="entry name" value="FANCONI ANEMIA GROUP A PROTEIN"/>
    <property type="match status" value="1"/>
</dbReference>
<proteinExistence type="predicted"/>
<accession>A0A5B7EUQ9</accession>
<dbReference type="Pfam" id="PF24781">
    <property type="entry name" value="FANCA_helical"/>
    <property type="match status" value="1"/>
</dbReference>
<reference evidence="4 5" key="1">
    <citation type="submission" date="2019-05" db="EMBL/GenBank/DDBJ databases">
        <title>Another draft genome of Portunus trituberculatus and its Hox gene families provides insights of decapod evolution.</title>
        <authorList>
            <person name="Jeong J.-H."/>
            <person name="Song I."/>
            <person name="Kim S."/>
            <person name="Choi T."/>
            <person name="Kim D."/>
            <person name="Ryu S."/>
            <person name="Kim W."/>
        </authorList>
    </citation>
    <scope>NUCLEOTIDE SEQUENCE [LARGE SCALE GENOMIC DNA]</scope>
    <source>
        <tissue evidence="4">Muscle</tissue>
    </source>
</reference>
<dbReference type="Proteomes" id="UP000324222">
    <property type="component" value="Unassembled WGS sequence"/>
</dbReference>
<feature type="domain" description="Fanconi anaemia group A protein N-terminal" evidence="2">
    <location>
        <begin position="113"/>
        <end position="415"/>
    </location>
</feature>
<dbReference type="GO" id="GO:0043240">
    <property type="term" value="C:Fanconi anaemia nuclear complex"/>
    <property type="evidence" value="ECO:0007669"/>
    <property type="project" value="InterPro"/>
</dbReference>
<gene>
    <name evidence="4" type="primary">Fanca</name>
    <name evidence="4" type="ORF">E2C01_031510</name>
</gene>
<dbReference type="Pfam" id="PF15865">
    <property type="entry name" value="Fanconi_A_N"/>
    <property type="match status" value="1"/>
</dbReference>